<sequence length="132" mass="14403">MEEEASIVRSGRDQQCLSMPRLEASGAVLWGINLPAGDDRHSRRRGGLQGRQGKEYGTWPRHTLVPSGLLERSIPQCDLPAQIWISDAITNTEPDSDGGGGEYSAQRQGPAVPVDAQARGEWAFRAPLRIRG</sequence>
<dbReference type="EMBL" id="JANPWB010000004">
    <property type="protein sequence ID" value="KAJ1194642.1"/>
    <property type="molecule type" value="Genomic_DNA"/>
</dbReference>
<organism evidence="2 3">
    <name type="scientific">Pleurodeles waltl</name>
    <name type="common">Iberian ribbed newt</name>
    <dbReference type="NCBI Taxonomy" id="8319"/>
    <lineage>
        <taxon>Eukaryota</taxon>
        <taxon>Metazoa</taxon>
        <taxon>Chordata</taxon>
        <taxon>Craniata</taxon>
        <taxon>Vertebrata</taxon>
        <taxon>Euteleostomi</taxon>
        <taxon>Amphibia</taxon>
        <taxon>Batrachia</taxon>
        <taxon>Caudata</taxon>
        <taxon>Salamandroidea</taxon>
        <taxon>Salamandridae</taxon>
        <taxon>Pleurodelinae</taxon>
        <taxon>Pleurodeles</taxon>
    </lineage>
</organism>
<protein>
    <submittedName>
        <fullName evidence="2">Uncharacterized protein</fullName>
    </submittedName>
</protein>
<reference evidence="2" key="1">
    <citation type="journal article" date="2022" name="bioRxiv">
        <title>Sequencing and chromosome-scale assembly of the giantPleurodeles waltlgenome.</title>
        <authorList>
            <person name="Brown T."/>
            <person name="Elewa A."/>
            <person name="Iarovenko S."/>
            <person name="Subramanian E."/>
            <person name="Araus A.J."/>
            <person name="Petzold A."/>
            <person name="Susuki M."/>
            <person name="Suzuki K.-i.T."/>
            <person name="Hayashi T."/>
            <person name="Toyoda A."/>
            <person name="Oliveira C."/>
            <person name="Osipova E."/>
            <person name="Leigh N.D."/>
            <person name="Simon A."/>
            <person name="Yun M.H."/>
        </authorList>
    </citation>
    <scope>NUCLEOTIDE SEQUENCE</scope>
    <source>
        <strain evidence="2">20211129_DDA</strain>
        <tissue evidence="2">Liver</tissue>
    </source>
</reference>
<gene>
    <name evidence="2" type="ORF">NDU88_003930</name>
</gene>
<keyword evidence="3" id="KW-1185">Reference proteome</keyword>
<evidence type="ECO:0000313" key="3">
    <source>
        <dbReference type="Proteomes" id="UP001066276"/>
    </source>
</evidence>
<dbReference type="AlphaFoldDB" id="A0AAV7V3W5"/>
<evidence type="ECO:0000256" key="1">
    <source>
        <dbReference type="SAM" id="MobiDB-lite"/>
    </source>
</evidence>
<comment type="caution">
    <text evidence="2">The sequence shown here is derived from an EMBL/GenBank/DDBJ whole genome shotgun (WGS) entry which is preliminary data.</text>
</comment>
<feature type="region of interest" description="Disordered" evidence="1">
    <location>
        <begin position="35"/>
        <end position="59"/>
    </location>
</feature>
<accession>A0AAV7V3W5</accession>
<feature type="region of interest" description="Disordered" evidence="1">
    <location>
        <begin position="88"/>
        <end position="118"/>
    </location>
</feature>
<proteinExistence type="predicted"/>
<dbReference type="Proteomes" id="UP001066276">
    <property type="component" value="Chromosome 2_2"/>
</dbReference>
<name>A0AAV7V3W5_PLEWA</name>
<evidence type="ECO:0000313" key="2">
    <source>
        <dbReference type="EMBL" id="KAJ1194642.1"/>
    </source>
</evidence>